<feature type="transmembrane region" description="Helical" evidence="1">
    <location>
        <begin position="240"/>
        <end position="261"/>
    </location>
</feature>
<keyword evidence="1" id="KW-0812">Transmembrane</keyword>
<accession>A0A953LIF3</accession>
<organism evidence="3 4">
    <name type="scientific">Symbiobacterium thermophilum</name>
    <dbReference type="NCBI Taxonomy" id="2734"/>
    <lineage>
        <taxon>Bacteria</taxon>
        <taxon>Bacillati</taxon>
        <taxon>Bacillota</taxon>
        <taxon>Clostridia</taxon>
        <taxon>Eubacteriales</taxon>
        <taxon>Symbiobacteriaceae</taxon>
        <taxon>Symbiobacterium</taxon>
    </lineage>
</organism>
<dbReference type="GO" id="GO:0009055">
    <property type="term" value="F:electron transfer activity"/>
    <property type="evidence" value="ECO:0007669"/>
    <property type="project" value="InterPro"/>
</dbReference>
<dbReference type="GO" id="GO:0016491">
    <property type="term" value="F:oxidoreductase activity"/>
    <property type="evidence" value="ECO:0007669"/>
    <property type="project" value="InterPro"/>
</dbReference>
<evidence type="ECO:0000313" key="4">
    <source>
        <dbReference type="Proteomes" id="UP000732377"/>
    </source>
</evidence>
<feature type="transmembrane region" description="Helical" evidence="1">
    <location>
        <begin position="89"/>
        <end position="116"/>
    </location>
</feature>
<protein>
    <submittedName>
        <fullName evidence="3">Cytochrome B6</fullName>
    </submittedName>
</protein>
<comment type="caution">
    <text evidence="3">The sequence shown here is derived from an EMBL/GenBank/DDBJ whole genome shotgun (WGS) entry which is preliminary data.</text>
</comment>
<dbReference type="InterPro" id="IPR005797">
    <property type="entry name" value="Cyt_b/b6_N"/>
</dbReference>
<dbReference type="GO" id="GO:0022904">
    <property type="term" value="P:respiratory electron transport chain"/>
    <property type="evidence" value="ECO:0007669"/>
    <property type="project" value="InterPro"/>
</dbReference>
<dbReference type="AlphaFoldDB" id="A0A953LIF3"/>
<name>A0A953LIF3_SYMTR</name>
<dbReference type="NCBIfam" id="NF040969">
    <property type="entry name" value="cytb_ExtP"/>
    <property type="match status" value="1"/>
</dbReference>
<dbReference type="InterPro" id="IPR027387">
    <property type="entry name" value="Cytb/b6-like_sf"/>
</dbReference>
<proteinExistence type="predicted"/>
<evidence type="ECO:0000256" key="1">
    <source>
        <dbReference type="SAM" id="Phobius"/>
    </source>
</evidence>
<dbReference type="PANTHER" id="PTHR19271:SF16">
    <property type="entry name" value="CYTOCHROME B"/>
    <property type="match status" value="1"/>
</dbReference>
<gene>
    <name evidence="3" type="ORF">CWE10_07225</name>
</gene>
<dbReference type="SUPFAM" id="SSF81342">
    <property type="entry name" value="Transmembrane di-heme cytochromes"/>
    <property type="match status" value="1"/>
</dbReference>
<feature type="transmembrane region" description="Helical" evidence="1">
    <location>
        <begin position="145"/>
        <end position="163"/>
    </location>
</feature>
<dbReference type="EMBL" id="PIUK01000052">
    <property type="protein sequence ID" value="MBY6276004.1"/>
    <property type="molecule type" value="Genomic_DNA"/>
</dbReference>
<dbReference type="Gene3D" id="1.20.810.10">
    <property type="entry name" value="Cytochrome Bc1 Complex, Chain C"/>
    <property type="match status" value="1"/>
</dbReference>
<dbReference type="PANTHER" id="PTHR19271">
    <property type="entry name" value="CYTOCHROME B"/>
    <property type="match status" value="1"/>
</dbReference>
<dbReference type="InterPro" id="IPR016174">
    <property type="entry name" value="Di-haem_cyt_TM"/>
</dbReference>
<feature type="domain" description="Cytochrome b/b6 N-terminal region profile" evidence="2">
    <location>
        <begin position="56"/>
        <end position="272"/>
    </location>
</feature>
<keyword evidence="1" id="KW-0472">Membrane</keyword>
<dbReference type="GO" id="GO:0016020">
    <property type="term" value="C:membrane"/>
    <property type="evidence" value="ECO:0007669"/>
    <property type="project" value="InterPro"/>
</dbReference>
<keyword evidence="1" id="KW-1133">Transmembrane helix</keyword>
<dbReference type="Pfam" id="PF00033">
    <property type="entry name" value="Cytochrome_B"/>
    <property type="match status" value="1"/>
</dbReference>
<dbReference type="PROSITE" id="PS51002">
    <property type="entry name" value="CYTB_NTER"/>
    <property type="match status" value="1"/>
</dbReference>
<evidence type="ECO:0000259" key="2">
    <source>
        <dbReference type="PROSITE" id="PS51002"/>
    </source>
</evidence>
<evidence type="ECO:0000313" key="3">
    <source>
        <dbReference type="EMBL" id="MBY6276004.1"/>
    </source>
</evidence>
<reference evidence="3" key="1">
    <citation type="submission" date="2017-11" db="EMBL/GenBank/DDBJ databases">
        <title>Three new genomes from thermophilic consortium.</title>
        <authorList>
            <person name="Quaggio R."/>
            <person name="Amgarten D."/>
            <person name="Setubal J.C."/>
        </authorList>
    </citation>
    <scope>NUCLEOTIDE SEQUENCE</scope>
    <source>
        <strain evidence="3">ZCTH01-B2</strain>
    </source>
</reference>
<sequence length="293" mass="32949">MLPVKPNCGYNVCCCAVWLAGFRVAGFRHWGGAGSVGLWARFKNTTLYKSIYRNEYPDTPRNQVLVILNSVVLHLHPVKVPRRAVRMSYTWGLGGLSLLMFLMLTVTGVWLMFYYVPSVPGAYESMKALETDVIFGPFARNLHRWAAHGMVIAVWLHMTRVFYTGSYKPPREFNWVIGVALFLITVLLSFTGYLLPWDQLAYWAIQVGSNMAKVTPVIGTYVQRALLDGYDIGPATLVRWYTLHVILLPLACIALMAVHFWRIRKDGGISTPIPYDEDEVEGAVEAGLAADDL</sequence>
<dbReference type="Proteomes" id="UP000732377">
    <property type="component" value="Unassembled WGS sequence"/>
</dbReference>
<feature type="transmembrane region" description="Helical" evidence="1">
    <location>
        <begin position="175"/>
        <end position="195"/>
    </location>
</feature>